<dbReference type="GO" id="GO:0050660">
    <property type="term" value="F:flavin adenine dinucleotide binding"/>
    <property type="evidence" value="ECO:0007669"/>
    <property type="project" value="InterPro"/>
</dbReference>
<evidence type="ECO:0000256" key="1">
    <source>
        <dbReference type="ARBA" id="ARBA00001917"/>
    </source>
</evidence>
<keyword evidence="8" id="KW-0560">Oxidoreductase</keyword>
<dbReference type="PANTHER" id="PTHR42907:SF1">
    <property type="entry name" value="FMN-LINKED OXIDOREDUCTASES SUPERFAMILY PROTEIN"/>
    <property type="match status" value="1"/>
</dbReference>
<organism evidence="10">
    <name type="scientific">Rhodosorus marinus</name>
    <dbReference type="NCBI Taxonomy" id="101924"/>
    <lineage>
        <taxon>Eukaryota</taxon>
        <taxon>Rhodophyta</taxon>
        <taxon>Stylonematophyceae</taxon>
        <taxon>Stylonematales</taxon>
        <taxon>Stylonemataceae</taxon>
        <taxon>Rhodosorus</taxon>
    </lineage>
</organism>
<dbReference type="Gene3D" id="3.20.20.70">
    <property type="entry name" value="Aldolase class I"/>
    <property type="match status" value="1"/>
</dbReference>
<comment type="cofactor">
    <cofactor evidence="1">
        <name>FMN</name>
        <dbReference type="ChEBI" id="CHEBI:58210"/>
    </cofactor>
</comment>
<gene>
    <name evidence="10" type="ORF">RMAR00112_LOCUS26857</name>
    <name evidence="11" type="ORF">RMAR00112_LOCUS26859</name>
</gene>
<dbReference type="EMBL" id="HBHW01034914">
    <property type="protein sequence ID" value="CAE0058792.1"/>
    <property type="molecule type" value="Transcribed_RNA"/>
</dbReference>
<dbReference type="InterPro" id="IPR013785">
    <property type="entry name" value="Aldolase_TIM"/>
</dbReference>
<dbReference type="EMBL" id="HBHW01034916">
    <property type="protein sequence ID" value="CAE0058794.1"/>
    <property type="molecule type" value="Transcribed_RNA"/>
</dbReference>
<keyword evidence="6" id="KW-0521">NADP</keyword>
<dbReference type="InterPro" id="IPR018517">
    <property type="entry name" value="tRNA_hU_synthase_CS"/>
</dbReference>
<evidence type="ECO:0000256" key="8">
    <source>
        <dbReference type="ARBA" id="ARBA00023002"/>
    </source>
</evidence>
<dbReference type="GO" id="GO:0017150">
    <property type="term" value="F:tRNA dihydrouridine synthase activity"/>
    <property type="evidence" value="ECO:0007669"/>
    <property type="project" value="InterPro"/>
</dbReference>
<name>A0A7S3A1N0_9RHOD</name>
<keyword evidence="2" id="KW-0820">tRNA-binding</keyword>
<proteinExistence type="predicted"/>
<dbReference type="SUPFAM" id="SSF51395">
    <property type="entry name" value="FMN-linked oxidoreductases"/>
    <property type="match status" value="1"/>
</dbReference>
<evidence type="ECO:0000313" key="10">
    <source>
        <dbReference type="EMBL" id="CAE0058792.1"/>
    </source>
</evidence>
<dbReference type="CDD" id="cd02801">
    <property type="entry name" value="DUS_like_FMN"/>
    <property type="match status" value="1"/>
</dbReference>
<keyword evidence="7" id="KW-0694">RNA-binding</keyword>
<dbReference type="InterPro" id="IPR035587">
    <property type="entry name" value="DUS-like_FMN-bd"/>
</dbReference>
<sequence length="282" mass="31021">MEHGKFRTSGIVGCYGFVKVCCGTVARRGRTMVMGRRMDGEFADKFSVAPMMDVTDRHFNTFARSISKHATLWSEMLVDSTAIYNPERTERFFKLGEDVRVGPTVLQLGGSDPNKLAQAASYVQDFGYDEINLNCGCPSDRVSGKGCFGAALMKTPDLVADITARMSAAVRETVPISVKCRIGVDDIDSYESLRHFIETVSSKGGVKRFVIHARKAILKGLSPAQNRSIPPLKYDYVYRLIDEFPDLYFTINGGVSVSKAFCGLRIGLVLLSSNQGATEIRA</sequence>
<evidence type="ECO:0000259" key="9">
    <source>
        <dbReference type="Pfam" id="PF01207"/>
    </source>
</evidence>
<dbReference type="Pfam" id="PF01207">
    <property type="entry name" value="Dus"/>
    <property type="match status" value="1"/>
</dbReference>
<dbReference type="InterPro" id="IPR004653">
    <property type="entry name" value="DusA"/>
</dbReference>
<keyword evidence="5" id="KW-0819">tRNA processing</keyword>
<protein>
    <recommendedName>
        <fullName evidence="9">DUS-like FMN-binding domain-containing protein</fullName>
    </recommendedName>
</protein>
<accession>A0A7S3A1N0</accession>
<dbReference type="NCBIfam" id="NF008774">
    <property type="entry name" value="PRK11815.1"/>
    <property type="match status" value="1"/>
</dbReference>
<evidence type="ECO:0000256" key="7">
    <source>
        <dbReference type="ARBA" id="ARBA00022884"/>
    </source>
</evidence>
<keyword evidence="4" id="KW-0288">FMN</keyword>
<dbReference type="AlphaFoldDB" id="A0A7S3A1N0"/>
<evidence type="ECO:0000256" key="4">
    <source>
        <dbReference type="ARBA" id="ARBA00022643"/>
    </source>
</evidence>
<evidence type="ECO:0000256" key="3">
    <source>
        <dbReference type="ARBA" id="ARBA00022630"/>
    </source>
</evidence>
<evidence type="ECO:0000256" key="5">
    <source>
        <dbReference type="ARBA" id="ARBA00022694"/>
    </source>
</evidence>
<evidence type="ECO:0000313" key="11">
    <source>
        <dbReference type="EMBL" id="CAE0058794.1"/>
    </source>
</evidence>
<evidence type="ECO:0000256" key="2">
    <source>
        <dbReference type="ARBA" id="ARBA00022555"/>
    </source>
</evidence>
<evidence type="ECO:0000256" key="6">
    <source>
        <dbReference type="ARBA" id="ARBA00022857"/>
    </source>
</evidence>
<dbReference type="PANTHER" id="PTHR42907">
    <property type="entry name" value="FMN-LINKED OXIDOREDUCTASES SUPERFAMILY PROTEIN"/>
    <property type="match status" value="1"/>
</dbReference>
<dbReference type="PROSITE" id="PS01136">
    <property type="entry name" value="UPF0034"/>
    <property type="match status" value="1"/>
</dbReference>
<reference evidence="10" key="1">
    <citation type="submission" date="2021-01" db="EMBL/GenBank/DDBJ databases">
        <authorList>
            <person name="Corre E."/>
            <person name="Pelletier E."/>
            <person name="Niang G."/>
            <person name="Scheremetjew M."/>
            <person name="Finn R."/>
            <person name="Kale V."/>
            <person name="Holt S."/>
            <person name="Cochrane G."/>
            <person name="Meng A."/>
            <person name="Brown T."/>
            <person name="Cohen L."/>
        </authorList>
    </citation>
    <scope>NUCLEOTIDE SEQUENCE</scope>
    <source>
        <strain evidence="10">CCMP 769</strain>
    </source>
</reference>
<feature type="domain" description="DUS-like FMN-binding" evidence="9">
    <location>
        <begin position="48"/>
        <end position="256"/>
    </location>
</feature>
<dbReference type="GO" id="GO:0000049">
    <property type="term" value="F:tRNA binding"/>
    <property type="evidence" value="ECO:0007669"/>
    <property type="project" value="UniProtKB-KW"/>
</dbReference>
<keyword evidence="3" id="KW-0285">Flavoprotein</keyword>